<evidence type="ECO:0000256" key="3">
    <source>
        <dbReference type="ARBA" id="ARBA00009077"/>
    </source>
</evidence>
<dbReference type="Pfam" id="PF01053">
    <property type="entry name" value="Cys_Met_Meta_PP"/>
    <property type="match status" value="1"/>
</dbReference>
<reference evidence="11" key="2">
    <citation type="submission" date="2012-11" db="EMBL/GenBank/DDBJ databases">
        <authorList>
            <person name="Kuo A."/>
            <person name="Curtis B.A."/>
            <person name="Tanifuji G."/>
            <person name="Burki F."/>
            <person name="Gruber A."/>
            <person name="Irimia M."/>
            <person name="Maruyama S."/>
            <person name="Arias M.C."/>
            <person name="Ball S.G."/>
            <person name="Gile G.H."/>
            <person name="Hirakawa Y."/>
            <person name="Hopkins J.F."/>
            <person name="Rensing S.A."/>
            <person name="Schmutz J."/>
            <person name="Symeonidi A."/>
            <person name="Elias M."/>
            <person name="Eveleigh R.J."/>
            <person name="Herman E.K."/>
            <person name="Klute M.J."/>
            <person name="Nakayama T."/>
            <person name="Obornik M."/>
            <person name="Reyes-Prieto A."/>
            <person name="Armbrust E.V."/>
            <person name="Aves S.J."/>
            <person name="Beiko R.G."/>
            <person name="Coutinho P."/>
            <person name="Dacks J.B."/>
            <person name="Durnford D.G."/>
            <person name="Fast N.M."/>
            <person name="Green B.R."/>
            <person name="Grisdale C."/>
            <person name="Hempe F."/>
            <person name="Henrissat B."/>
            <person name="Hoppner M.P."/>
            <person name="Ishida K.-I."/>
            <person name="Kim E."/>
            <person name="Koreny L."/>
            <person name="Kroth P.G."/>
            <person name="Liu Y."/>
            <person name="Malik S.-B."/>
            <person name="Maier U.G."/>
            <person name="McRose D."/>
            <person name="Mock T."/>
            <person name="Neilson J.A."/>
            <person name="Onodera N.T."/>
            <person name="Poole A.M."/>
            <person name="Pritham E.J."/>
            <person name="Richards T.A."/>
            <person name="Rocap G."/>
            <person name="Roy S.W."/>
            <person name="Sarai C."/>
            <person name="Schaack S."/>
            <person name="Shirato S."/>
            <person name="Slamovits C.H."/>
            <person name="Spencer D.F."/>
            <person name="Suzuki S."/>
            <person name="Worden A.Z."/>
            <person name="Zauner S."/>
            <person name="Barry K."/>
            <person name="Bell C."/>
            <person name="Bharti A.K."/>
            <person name="Crow J.A."/>
            <person name="Grimwood J."/>
            <person name="Kramer R."/>
            <person name="Lindquist E."/>
            <person name="Lucas S."/>
            <person name="Salamov A."/>
            <person name="McFadden G.I."/>
            <person name="Lane C.E."/>
            <person name="Keeling P.J."/>
            <person name="Gray M.W."/>
            <person name="Grigoriev I.V."/>
            <person name="Archibald J.M."/>
        </authorList>
    </citation>
    <scope>NUCLEOTIDE SEQUENCE</scope>
    <source>
        <strain evidence="11">CCMP2712</strain>
    </source>
</reference>
<evidence type="ECO:0000256" key="6">
    <source>
        <dbReference type="ARBA" id="ARBA00023192"/>
    </source>
</evidence>
<comment type="pathway">
    <text evidence="2">Amino-acid biosynthesis; L-cysteine biosynthesis; L-cysteine from L-homocysteine and L-serine: step 2/2.</text>
</comment>
<dbReference type="KEGG" id="gtt:GUITHDRAFT_150764"/>
<keyword evidence="11" id="KW-1185">Reference proteome</keyword>
<evidence type="ECO:0000313" key="10">
    <source>
        <dbReference type="EnsemblProtists" id="EKX52365"/>
    </source>
</evidence>
<feature type="non-terminal residue" evidence="9">
    <location>
        <position position="235"/>
    </location>
</feature>
<sequence>MALRVLRQHKGLGWRLVRAGPRYLSSDKPRHLDQLRPGTISAQIPFGDDKQYNSVVPAIYPSSTFVRDQNGTNIAGKIYARDDNPTVLAAEGTIRELEFGADALLFSSGMSAATAVFKILRPGDHVIVPRVMYWALRGWIMDFAKRWKIEVKALDFGEPFDKNKLRSALSTRPKLVWLETPANPTWSVSDISEISSMAHDIGAFCVVDSTAATPVLSQPLNLGADIVMHSATKYL</sequence>
<dbReference type="STRING" id="905079.L1JW00"/>
<dbReference type="PANTHER" id="PTHR11808:SF15">
    <property type="entry name" value="CYSTATHIONINE GAMMA-LYASE"/>
    <property type="match status" value="1"/>
</dbReference>
<organism evidence="9">
    <name type="scientific">Guillardia theta (strain CCMP2712)</name>
    <name type="common">Cryptophyte</name>
    <dbReference type="NCBI Taxonomy" id="905079"/>
    <lineage>
        <taxon>Eukaryota</taxon>
        <taxon>Cryptophyceae</taxon>
        <taxon>Pyrenomonadales</taxon>
        <taxon>Geminigeraceae</taxon>
        <taxon>Guillardia</taxon>
    </lineage>
</organism>
<dbReference type="EMBL" id="JH992973">
    <property type="protein sequence ID" value="EKX52365.1"/>
    <property type="molecule type" value="Genomic_DNA"/>
</dbReference>
<gene>
    <name evidence="9" type="ORF">GUITHDRAFT_150764</name>
</gene>
<dbReference type="GO" id="GO:0019346">
    <property type="term" value="P:transsulfuration"/>
    <property type="evidence" value="ECO:0007669"/>
    <property type="project" value="InterPro"/>
</dbReference>
<evidence type="ECO:0000313" key="9">
    <source>
        <dbReference type="EMBL" id="EKX52365.1"/>
    </source>
</evidence>
<reference evidence="9 11" key="1">
    <citation type="journal article" date="2012" name="Nature">
        <title>Algal genomes reveal evolutionary mosaicism and the fate of nucleomorphs.</title>
        <authorList>
            <consortium name="DOE Joint Genome Institute"/>
            <person name="Curtis B.A."/>
            <person name="Tanifuji G."/>
            <person name="Burki F."/>
            <person name="Gruber A."/>
            <person name="Irimia M."/>
            <person name="Maruyama S."/>
            <person name="Arias M.C."/>
            <person name="Ball S.G."/>
            <person name="Gile G.H."/>
            <person name="Hirakawa Y."/>
            <person name="Hopkins J.F."/>
            <person name="Kuo A."/>
            <person name="Rensing S.A."/>
            <person name="Schmutz J."/>
            <person name="Symeonidi A."/>
            <person name="Elias M."/>
            <person name="Eveleigh R.J."/>
            <person name="Herman E.K."/>
            <person name="Klute M.J."/>
            <person name="Nakayama T."/>
            <person name="Obornik M."/>
            <person name="Reyes-Prieto A."/>
            <person name="Armbrust E.V."/>
            <person name="Aves S.J."/>
            <person name="Beiko R.G."/>
            <person name="Coutinho P."/>
            <person name="Dacks J.B."/>
            <person name="Durnford D.G."/>
            <person name="Fast N.M."/>
            <person name="Green B.R."/>
            <person name="Grisdale C.J."/>
            <person name="Hempel F."/>
            <person name="Henrissat B."/>
            <person name="Hoppner M.P."/>
            <person name="Ishida K."/>
            <person name="Kim E."/>
            <person name="Koreny L."/>
            <person name="Kroth P.G."/>
            <person name="Liu Y."/>
            <person name="Malik S.B."/>
            <person name="Maier U.G."/>
            <person name="McRose D."/>
            <person name="Mock T."/>
            <person name="Neilson J.A."/>
            <person name="Onodera N.T."/>
            <person name="Poole A.M."/>
            <person name="Pritham E.J."/>
            <person name="Richards T.A."/>
            <person name="Rocap G."/>
            <person name="Roy S.W."/>
            <person name="Sarai C."/>
            <person name="Schaack S."/>
            <person name="Shirato S."/>
            <person name="Slamovits C.H."/>
            <person name="Spencer D.F."/>
            <person name="Suzuki S."/>
            <person name="Worden A.Z."/>
            <person name="Zauner S."/>
            <person name="Barry K."/>
            <person name="Bell C."/>
            <person name="Bharti A.K."/>
            <person name="Crow J.A."/>
            <person name="Grimwood J."/>
            <person name="Kramer R."/>
            <person name="Lindquist E."/>
            <person name="Lucas S."/>
            <person name="Salamov A."/>
            <person name="McFadden G.I."/>
            <person name="Lane C.E."/>
            <person name="Keeling P.J."/>
            <person name="Gray M.W."/>
            <person name="Grigoriev I.V."/>
            <person name="Archibald J.M."/>
        </authorList>
    </citation>
    <scope>NUCLEOTIDE SEQUENCE</scope>
    <source>
        <strain evidence="9 11">CCMP2712</strain>
    </source>
</reference>
<comment type="cofactor">
    <cofactor evidence="1 8">
        <name>pyridoxal 5'-phosphate</name>
        <dbReference type="ChEBI" id="CHEBI:597326"/>
    </cofactor>
</comment>
<evidence type="ECO:0000256" key="5">
    <source>
        <dbReference type="ARBA" id="ARBA00022898"/>
    </source>
</evidence>
<evidence type="ECO:0000256" key="4">
    <source>
        <dbReference type="ARBA" id="ARBA00012085"/>
    </source>
</evidence>
<proteinExistence type="inferred from homology"/>
<evidence type="ECO:0000256" key="8">
    <source>
        <dbReference type="RuleBase" id="RU362118"/>
    </source>
</evidence>
<dbReference type="GO" id="GO:0004123">
    <property type="term" value="F:cystathionine gamma-lyase activity"/>
    <property type="evidence" value="ECO:0007669"/>
    <property type="project" value="TreeGrafter"/>
</dbReference>
<evidence type="ECO:0000256" key="2">
    <source>
        <dbReference type="ARBA" id="ARBA00005038"/>
    </source>
</evidence>
<evidence type="ECO:0000256" key="7">
    <source>
        <dbReference type="ARBA" id="ARBA00029853"/>
    </source>
</evidence>
<dbReference type="PANTHER" id="PTHR11808">
    <property type="entry name" value="TRANS-SULFURATION ENZYME FAMILY MEMBER"/>
    <property type="match status" value="1"/>
</dbReference>
<dbReference type="InterPro" id="IPR015424">
    <property type="entry name" value="PyrdxlP-dep_Trfase"/>
</dbReference>
<dbReference type="RefSeq" id="XP_005839345.1">
    <property type="nucleotide sequence ID" value="XM_005839288.1"/>
</dbReference>
<dbReference type="GO" id="GO:0030170">
    <property type="term" value="F:pyridoxal phosphate binding"/>
    <property type="evidence" value="ECO:0007669"/>
    <property type="project" value="InterPro"/>
</dbReference>
<dbReference type="OMA" id="HEVIHKY"/>
<dbReference type="Proteomes" id="UP000011087">
    <property type="component" value="Unassembled WGS sequence"/>
</dbReference>
<evidence type="ECO:0000256" key="1">
    <source>
        <dbReference type="ARBA" id="ARBA00001933"/>
    </source>
</evidence>
<dbReference type="EnsemblProtists" id="EKX52365">
    <property type="protein sequence ID" value="EKX52365"/>
    <property type="gene ID" value="GUITHDRAFT_150764"/>
</dbReference>
<evidence type="ECO:0000313" key="11">
    <source>
        <dbReference type="Proteomes" id="UP000011087"/>
    </source>
</evidence>
<dbReference type="eggNOG" id="KOG0053">
    <property type="taxonomic scope" value="Eukaryota"/>
</dbReference>
<dbReference type="AlphaFoldDB" id="L1JW00"/>
<keyword evidence="5 8" id="KW-0663">Pyridoxal phosphate</keyword>
<keyword evidence="6" id="KW-0028">Amino-acid biosynthesis</keyword>
<keyword evidence="6" id="KW-0198">Cysteine biosynthesis</keyword>
<dbReference type="OrthoDB" id="3512640at2759"/>
<dbReference type="GO" id="GO:0005737">
    <property type="term" value="C:cytoplasm"/>
    <property type="evidence" value="ECO:0007669"/>
    <property type="project" value="TreeGrafter"/>
</dbReference>
<dbReference type="GeneID" id="17308903"/>
<dbReference type="SUPFAM" id="SSF53383">
    <property type="entry name" value="PLP-dependent transferases"/>
    <property type="match status" value="1"/>
</dbReference>
<dbReference type="InterPro" id="IPR000277">
    <property type="entry name" value="Cys/Met-Metab_PyrdxlP-dep_enz"/>
</dbReference>
<comment type="similarity">
    <text evidence="3 8">Belongs to the trans-sulfuration enzymes family.</text>
</comment>
<accession>L1JW00</accession>
<protein>
    <recommendedName>
        <fullName evidence="4">cystathionine gamma-lyase</fullName>
        <ecNumber evidence="4">4.4.1.1</ecNumber>
    </recommendedName>
    <alternativeName>
        <fullName evidence="7">Gamma-cystathionase</fullName>
    </alternativeName>
</protein>
<reference evidence="10" key="3">
    <citation type="submission" date="2016-03" db="UniProtKB">
        <authorList>
            <consortium name="EnsemblProtists"/>
        </authorList>
    </citation>
    <scope>IDENTIFICATION</scope>
</reference>
<dbReference type="Gene3D" id="3.40.640.10">
    <property type="entry name" value="Type I PLP-dependent aspartate aminotransferase-like (Major domain)"/>
    <property type="match status" value="1"/>
</dbReference>
<name>L1JW00_GUITC</name>
<dbReference type="InterPro" id="IPR015421">
    <property type="entry name" value="PyrdxlP-dep_Trfase_major"/>
</dbReference>
<dbReference type="GO" id="GO:0019343">
    <property type="term" value="P:cysteine biosynthetic process via cystathionine"/>
    <property type="evidence" value="ECO:0007669"/>
    <property type="project" value="TreeGrafter"/>
</dbReference>
<dbReference type="HOGENOM" id="CLU_1182819_0_0_1"/>
<dbReference type="EC" id="4.4.1.1" evidence="4"/>
<dbReference type="PaxDb" id="55529-EKX52365"/>